<dbReference type="Proteomes" id="UP001652660">
    <property type="component" value="Chromosome 4c"/>
</dbReference>
<reference evidence="3 4" key="2">
    <citation type="submission" date="2025-05" db="UniProtKB">
        <authorList>
            <consortium name="RefSeq"/>
        </authorList>
    </citation>
    <scope>IDENTIFICATION</scope>
    <source>
        <tissue evidence="3 4">Leaves</tissue>
    </source>
</reference>
<evidence type="ECO:0000256" key="1">
    <source>
        <dbReference type="SAM" id="Phobius"/>
    </source>
</evidence>
<dbReference type="GeneID" id="113740314"/>
<dbReference type="RefSeq" id="XP_027123695.2">
    <property type="nucleotide sequence ID" value="XM_027267894.2"/>
</dbReference>
<keyword evidence="1" id="KW-1133">Transmembrane helix</keyword>
<evidence type="ECO:0000313" key="3">
    <source>
        <dbReference type="RefSeq" id="XP_027123695.2"/>
    </source>
</evidence>
<keyword evidence="2" id="KW-1185">Reference proteome</keyword>
<dbReference type="RefSeq" id="XP_071902352.1">
    <property type="nucleotide sequence ID" value="XM_072046251.1"/>
</dbReference>
<accession>A0A6P6X7M7</accession>
<feature type="transmembrane region" description="Helical" evidence="1">
    <location>
        <begin position="181"/>
        <end position="199"/>
    </location>
</feature>
<gene>
    <name evidence="3 4" type="primary">LOC113740314</name>
</gene>
<keyword evidence="1" id="KW-0812">Transmembrane</keyword>
<sequence>MALRSSSTHLKSMVGLLRGNSNFSTSTTPKMKAFVPTADLVLPQDVKARAKKGDFAPMFMAIGMIGLSTSLGMYIALKELRRGPNVYVKKSRRETIPEVVEPEHVLEESEKFMKRSIFRKLAHINDKAREQVIPNPIIGDISSSQPSTKANKSFTNEQFSHLPAFTSQPSTKANNRQSQNIFSFGSLHYVVALNIPFFLDYVKNLEFKISDSSGTEHGLLDLLILFHAAFLLDFLDAFP</sequence>
<name>A0A6P6X7M7_COFAR</name>
<organism evidence="2 3">
    <name type="scientific">Coffea arabica</name>
    <name type="common">Arabian coffee</name>
    <dbReference type="NCBI Taxonomy" id="13443"/>
    <lineage>
        <taxon>Eukaryota</taxon>
        <taxon>Viridiplantae</taxon>
        <taxon>Streptophyta</taxon>
        <taxon>Embryophyta</taxon>
        <taxon>Tracheophyta</taxon>
        <taxon>Spermatophyta</taxon>
        <taxon>Magnoliopsida</taxon>
        <taxon>eudicotyledons</taxon>
        <taxon>Gunneridae</taxon>
        <taxon>Pentapetalae</taxon>
        <taxon>asterids</taxon>
        <taxon>lamiids</taxon>
        <taxon>Gentianales</taxon>
        <taxon>Rubiaceae</taxon>
        <taxon>Ixoroideae</taxon>
        <taxon>Gardenieae complex</taxon>
        <taxon>Bertiereae - Coffeeae clade</taxon>
        <taxon>Coffeeae</taxon>
        <taxon>Coffea</taxon>
    </lineage>
</organism>
<proteinExistence type="predicted"/>
<protein>
    <submittedName>
        <fullName evidence="3 4">Uncharacterized protein</fullName>
    </submittedName>
</protein>
<dbReference type="AlphaFoldDB" id="A0A6P6X7M7"/>
<dbReference type="PANTHER" id="PTHR33919">
    <property type="entry name" value="OS09G0127700 PROTEIN"/>
    <property type="match status" value="1"/>
</dbReference>
<reference evidence="2" key="1">
    <citation type="journal article" date="2025" name="Foods">
        <title>Unveiling the Microbial Signatures of Arabica Coffee Cherries: Insights into Ripeness Specific Diversity, Functional Traits, and Implications for Quality and Safety.</title>
        <authorList>
            <consortium name="RefSeq"/>
            <person name="Tenea G.N."/>
            <person name="Cifuentes V."/>
            <person name="Reyes P."/>
            <person name="Cevallos-Vallejos M."/>
        </authorList>
    </citation>
    <scope>NUCLEOTIDE SEQUENCE [LARGE SCALE GENOMIC DNA]</scope>
</reference>
<feature type="transmembrane region" description="Helical" evidence="1">
    <location>
        <begin position="55"/>
        <end position="77"/>
    </location>
</feature>
<evidence type="ECO:0000313" key="4">
    <source>
        <dbReference type="RefSeq" id="XP_071902352.1"/>
    </source>
</evidence>
<dbReference type="OrthoDB" id="2013913at2759"/>
<dbReference type="PANTHER" id="PTHR33919:SF11">
    <property type="entry name" value="EXPRESSED PROTEIN"/>
    <property type="match status" value="1"/>
</dbReference>
<keyword evidence="1" id="KW-0472">Membrane</keyword>
<evidence type="ECO:0000313" key="2">
    <source>
        <dbReference type="Proteomes" id="UP001652660"/>
    </source>
</evidence>